<organism evidence="15 16">
    <name type="scientific">Kribbella deserti</name>
    <dbReference type="NCBI Taxonomy" id="1926257"/>
    <lineage>
        <taxon>Bacteria</taxon>
        <taxon>Bacillati</taxon>
        <taxon>Actinomycetota</taxon>
        <taxon>Actinomycetes</taxon>
        <taxon>Propionibacteriales</taxon>
        <taxon>Kribbellaceae</taxon>
        <taxon>Kribbella</taxon>
    </lineage>
</organism>
<dbReference type="Proteomes" id="UP001589890">
    <property type="component" value="Unassembled WGS sequence"/>
</dbReference>
<comment type="catalytic activity">
    <reaction evidence="1 10">
        <text>Endohydrolysis of (1-&gt;4)-beta-D-xylosidic linkages in xylans.</text>
        <dbReference type="EC" id="3.2.1.8"/>
    </reaction>
</comment>
<protein>
    <recommendedName>
        <fullName evidence="10">Beta-xylanase</fullName>
        <ecNumber evidence="10">3.2.1.8</ecNumber>
    </recommendedName>
</protein>
<keyword evidence="8 10" id="KW-0624">Polysaccharide degradation</keyword>
<evidence type="ECO:0000259" key="12">
    <source>
        <dbReference type="PROSITE" id="PS51173"/>
    </source>
</evidence>
<dbReference type="PROSITE" id="PS51677">
    <property type="entry name" value="NODB"/>
    <property type="match status" value="1"/>
</dbReference>
<feature type="domain" description="GH10" evidence="14">
    <location>
        <begin position="27"/>
        <end position="330"/>
    </location>
</feature>
<evidence type="ECO:0000256" key="4">
    <source>
        <dbReference type="ARBA" id="ARBA00022729"/>
    </source>
</evidence>
<name>A0ABV6QFU3_9ACTN</name>
<dbReference type="Pfam" id="PF00331">
    <property type="entry name" value="Glyco_hydro_10"/>
    <property type="match status" value="1"/>
</dbReference>
<keyword evidence="7 10" id="KW-0326">Glycosidase</keyword>
<reference evidence="15 16" key="1">
    <citation type="submission" date="2024-09" db="EMBL/GenBank/DDBJ databases">
        <authorList>
            <person name="Sun Q."/>
            <person name="Mori K."/>
        </authorList>
    </citation>
    <scope>NUCLEOTIDE SEQUENCE [LARGE SCALE GENOMIC DNA]</scope>
    <source>
        <strain evidence="15 16">CGMCC 1.15906</strain>
    </source>
</reference>
<dbReference type="PROSITE" id="PS51760">
    <property type="entry name" value="GH10_2"/>
    <property type="match status" value="1"/>
</dbReference>
<dbReference type="InterPro" id="IPR031158">
    <property type="entry name" value="GH10_AS"/>
</dbReference>
<comment type="caution">
    <text evidence="15">The sequence shown here is derived from an EMBL/GenBank/DDBJ whole genome shotgun (WGS) entry which is preliminary data.</text>
</comment>
<evidence type="ECO:0000256" key="5">
    <source>
        <dbReference type="ARBA" id="ARBA00022801"/>
    </source>
</evidence>
<keyword evidence="16" id="KW-1185">Reference proteome</keyword>
<sequence>MIRRSLAALAAGALAATGLSVLVPASAEAATTLGASAAQTGRYFGTAISAGKLGDSTYTTIANREFDMVTAENEMKLDATEPNQNQFNYTAGDRVANWATSNGKRLRGHTLAWHSQQPGWMQNMSGTALRNAMLNHVTQVATHYRGKIYAWDVVNEAFEDGGSGARRDSNLQRTGNDWIEAAFRAARAADPGAKLCYNDYNIDNPDHAKTKAVVAMVRDFKNRGVPIDCVGLQAHFNSGNPVPSNFQTTLSTFAGLGVDVQITELDIQGSGTDQANKYRLVTNACLAISRCNGITVWGVRDTDSWRPGDTPLLFDGNGNKKPAYTATLDALNAGSPPSDCRNGYVALTFDDGPNPGNTPALLNALRTAGVRATLFNTGQNAAANPSLVAAQASAGMWIANHSYTHPHMLTLSTTAMSSELSRTQTAIQNAGGGTPKLFRPPYGETNATLESVASGLGLKTITWDVDSRDWDGATTAQIVQAAERLTSGQIILMHDQYAATVAAVPQIVSGLRSRGLCAGMISPTTGRAVAPDAIDPPPGGGCTATYSDGQSWPDRFNGQVAVTGSSNWTVTVTVRAPQRIIATWNAAVSWDSSGNVMTARPNGSGNTFGFTVLHGGNQTRPAVTCTAT</sequence>
<keyword evidence="6 10" id="KW-0119">Carbohydrate metabolism</keyword>
<feature type="chain" id="PRO_5045101282" description="Beta-xylanase" evidence="11">
    <location>
        <begin position="30"/>
        <end position="628"/>
    </location>
</feature>
<evidence type="ECO:0000313" key="15">
    <source>
        <dbReference type="EMBL" id="MFC0623073.1"/>
    </source>
</evidence>
<keyword evidence="5 10" id="KW-0378">Hydrolase</keyword>
<dbReference type="InterPro" id="IPR012291">
    <property type="entry name" value="CBM2_carb-bd_dom_sf"/>
</dbReference>
<dbReference type="EC" id="3.2.1.8" evidence="10"/>
<evidence type="ECO:0000256" key="6">
    <source>
        <dbReference type="ARBA" id="ARBA00023277"/>
    </source>
</evidence>
<dbReference type="Gene3D" id="2.60.40.290">
    <property type="match status" value="1"/>
</dbReference>
<evidence type="ECO:0000256" key="11">
    <source>
        <dbReference type="SAM" id="SignalP"/>
    </source>
</evidence>
<dbReference type="InterPro" id="IPR002509">
    <property type="entry name" value="NODB_dom"/>
</dbReference>
<dbReference type="SMART" id="SM00637">
    <property type="entry name" value="CBD_II"/>
    <property type="match status" value="1"/>
</dbReference>
<dbReference type="InterPro" id="IPR011330">
    <property type="entry name" value="Glyco_hydro/deAcase_b/a-brl"/>
</dbReference>
<dbReference type="InterPro" id="IPR008965">
    <property type="entry name" value="CBM2/CBM3_carb-bd_dom_sf"/>
</dbReference>
<accession>A0ABV6QFU3</accession>
<evidence type="ECO:0000256" key="10">
    <source>
        <dbReference type="RuleBase" id="RU361174"/>
    </source>
</evidence>
<dbReference type="Gene3D" id="3.20.20.80">
    <property type="entry name" value="Glycosidases"/>
    <property type="match status" value="1"/>
</dbReference>
<feature type="signal peptide" evidence="11">
    <location>
        <begin position="1"/>
        <end position="29"/>
    </location>
</feature>
<dbReference type="RefSeq" id="WP_380043763.1">
    <property type="nucleotide sequence ID" value="NZ_JBHLTC010000002.1"/>
</dbReference>
<evidence type="ECO:0000256" key="8">
    <source>
        <dbReference type="ARBA" id="ARBA00023326"/>
    </source>
</evidence>
<dbReference type="Pfam" id="PF01522">
    <property type="entry name" value="Polysacc_deac_1"/>
    <property type="match status" value="1"/>
</dbReference>
<dbReference type="PANTHER" id="PTHR31490">
    <property type="entry name" value="GLYCOSYL HYDROLASE"/>
    <property type="match status" value="1"/>
</dbReference>
<dbReference type="InterPro" id="IPR001000">
    <property type="entry name" value="GH10_dom"/>
</dbReference>
<dbReference type="InterPro" id="IPR001919">
    <property type="entry name" value="CBD2"/>
</dbReference>
<dbReference type="SMART" id="SM00633">
    <property type="entry name" value="Glyco_10"/>
    <property type="match status" value="1"/>
</dbReference>
<dbReference type="SUPFAM" id="SSF88713">
    <property type="entry name" value="Glycoside hydrolase/deacetylase"/>
    <property type="match status" value="1"/>
</dbReference>
<proteinExistence type="inferred from homology"/>
<dbReference type="SUPFAM" id="SSF49384">
    <property type="entry name" value="Carbohydrate-binding domain"/>
    <property type="match status" value="1"/>
</dbReference>
<keyword evidence="3" id="KW-0858">Xylan degradation</keyword>
<evidence type="ECO:0000256" key="3">
    <source>
        <dbReference type="ARBA" id="ARBA00022651"/>
    </source>
</evidence>
<dbReference type="InterPro" id="IPR017853">
    <property type="entry name" value="GH"/>
</dbReference>
<evidence type="ECO:0000256" key="1">
    <source>
        <dbReference type="ARBA" id="ARBA00000681"/>
    </source>
</evidence>
<dbReference type="CDD" id="cd10953">
    <property type="entry name" value="CE4_SlAXE_like"/>
    <property type="match status" value="1"/>
</dbReference>
<evidence type="ECO:0000259" key="13">
    <source>
        <dbReference type="PROSITE" id="PS51677"/>
    </source>
</evidence>
<dbReference type="PANTHER" id="PTHR31490:SF88">
    <property type="entry name" value="BETA-XYLANASE"/>
    <property type="match status" value="1"/>
</dbReference>
<feature type="domain" description="NodB homology" evidence="13">
    <location>
        <begin position="343"/>
        <end position="519"/>
    </location>
</feature>
<evidence type="ECO:0000256" key="9">
    <source>
        <dbReference type="PROSITE-ProRule" id="PRU10061"/>
    </source>
</evidence>
<dbReference type="PROSITE" id="PS51173">
    <property type="entry name" value="CBM2"/>
    <property type="match status" value="1"/>
</dbReference>
<feature type="active site" description="Nucleophile" evidence="9">
    <location>
        <position position="264"/>
    </location>
</feature>
<comment type="similarity">
    <text evidence="2 10">Belongs to the glycosyl hydrolase 10 (cellulase F) family.</text>
</comment>
<dbReference type="InterPro" id="IPR044846">
    <property type="entry name" value="GH10"/>
</dbReference>
<dbReference type="PROSITE" id="PS00591">
    <property type="entry name" value="GH10_1"/>
    <property type="match status" value="1"/>
</dbReference>
<dbReference type="Gene3D" id="3.20.20.370">
    <property type="entry name" value="Glycoside hydrolase/deacetylase"/>
    <property type="match status" value="1"/>
</dbReference>
<evidence type="ECO:0000256" key="7">
    <source>
        <dbReference type="ARBA" id="ARBA00023295"/>
    </source>
</evidence>
<evidence type="ECO:0000259" key="14">
    <source>
        <dbReference type="PROSITE" id="PS51760"/>
    </source>
</evidence>
<evidence type="ECO:0000256" key="2">
    <source>
        <dbReference type="ARBA" id="ARBA00007495"/>
    </source>
</evidence>
<dbReference type="SUPFAM" id="SSF51445">
    <property type="entry name" value="(Trans)glycosidases"/>
    <property type="match status" value="1"/>
</dbReference>
<dbReference type="EMBL" id="JBHLTC010000002">
    <property type="protein sequence ID" value="MFC0623073.1"/>
    <property type="molecule type" value="Genomic_DNA"/>
</dbReference>
<feature type="domain" description="CBM2" evidence="12">
    <location>
        <begin position="535"/>
        <end position="628"/>
    </location>
</feature>
<gene>
    <name evidence="15" type="ORF">ACFFGN_03310</name>
</gene>
<keyword evidence="4 11" id="KW-0732">Signal</keyword>
<dbReference type="PRINTS" id="PR00134">
    <property type="entry name" value="GLHYDRLASE10"/>
</dbReference>
<evidence type="ECO:0000313" key="16">
    <source>
        <dbReference type="Proteomes" id="UP001589890"/>
    </source>
</evidence>